<reference evidence="2 3" key="1">
    <citation type="submission" date="2020-04" db="EMBL/GenBank/DDBJ databases">
        <title>Thermobifida alba genome sequencing and assembly.</title>
        <authorList>
            <person name="Luzics S."/>
            <person name="Horvath B."/>
            <person name="Nagy I."/>
            <person name="Toth A."/>
            <person name="Nagy I."/>
            <person name="Kukolya J."/>
        </authorList>
    </citation>
    <scope>NUCLEOTIDE SEQUENCE [LARGE SCALE GENOMIC DNA]</scope>
    <source>
        <strain evidence="2 3">DSM 43795</strain>
    </source>
</reference>
<evidence type="ECO:0000313" key="2">
    <source>
        <dbReference type="EMBL" id="UPT23028.1"/>
    </source>
</evidence>
<dbReference type="Proteomes" id="UP000832041">
    <property type="component" value="Chromosome"/>
</dbReference>
<protein>
    <submittedName>
        <fullName evidence="2">Uncharacterized protein</fullName>
    </submittedName>
</protein>
<dbReference type="EMBL" id="CP051627">
    <property type="protein sequence ID" value="UPT23028.1"/>
    <property type="molecule type" value="Genomic_DNA"/>
</dbReference>
<evidence type="ECO:0000313" key="3">
    <source>
        <dbReference type="Proteomes" id="UP000832041"/>
    </source>
</evidence>
<sequence>MATLINGLDMPMGDAWSTAIGSGARANVSYASGRISTTGEPEESGSLRVKHRQETQQFAGARRPRGAVGKCPLRHPV</sequence>
<accession>A0ABY4L9T6</accession>
<evidence type="ECO:0000256" key="1">
    <source>
        <dbReference type="SAM" id="MobiDB-lite"/>
    </source>
</evidence>
<organism evidence="2 3">
    <name type="scientific">Thermobifida alba</name>
    <name type="common">Thermomonospora alba</name>
    <dbReference type="NCBI Taxonomy" id="53522"/>
    <lineage>
        <taxon>Bacteria</taxon>
        <taxon>Bacillati</taxon>
        <taxon>Actinomycetota</taxon>
        <taxon>Actinomycetes</taxon>
        <taxon>Streptosporangiales</taxon>
        <taxon>Nocardiopsidaceae</taxon>
        <taxon>Thermobifida</taxon>
    </lineage>
</organism>
<proteinExistence type="predicted"/>
<gene>
    <name evidence="2" type="ORF">FOF52_20500</name>
</gene>
<keyword evidence="3" id="KW-1185">Reference proteome</keyword>
<dbReference type="RefSeq" id="WP_248591549.1">
    <property type="nucleotide sequence ID" value="NZ_BAABEB010000011.1"/>
</dbReference>
<feature type="region of interest" description="Disordered" evidence="1">
    <location>
        <begin position="32"/>
        <end position="77"/>
    </location>
</feature>
<name>A0ABY4L9T6_THEAE</name>